<dbReference type="Proteomes" id="UP000244727">
    <property type="component" value="Chromosome"/>
</dbReference>
<accession>A0A2R4X1E0</accession>
<proteinExistence type="predicted"/>
<gene>
    <name evidence="2" type="ORF">HARCEL1_07685</name>
</gene>
<dbReference type="RefSeq" id="WP_108382016.1">
    <property type="nucleotide sequence ID" value="NZ_CP028858.1"/>
</dbReference>
<feature type="transmembrane region" description="Helical" evidence="1">
    <location>
        <begin position="21"/>
        <end position="39"/>
    </location>
</feature>
<feature type="transmembrane region" description="Helical" evidence="1">
    <location>
        <begin position="131"/>
        <end position="150"/>
    </location>
</feature>
<feature type="transmembrane region" description="Helical" evidence="1">
    <location>
        <begin position="157"/>
        <end position="182"/>
    </location>
</feature>
<evidence type="ECO:0000313" key="3">
    <source>
        <dbReference type="Proteomes" id="UP000244727"/>
    </source>
</evidence>
<dbReference type="GeneID" id="36512378"/>
<feature type="transmembrane region" description="Helical" evidence="1">
    <location>
        <begin position="81"/>
        <end position="111"/>
    </location>
</feature>
<organism evidence="2 3">
    <name type="scientific">Halococcoides cellulosivorans</name>
    <dbReference type="NCBI Taxonomy" id="1679096"/>
    <lineage>
        <taxon>Archaea</taxon>
        <taxon>Methanobacteriati</taxon>
        <taxon>Methanobacteriota</taxon>
        <taxon>Stenosarchaea group</taxon>
        <taxon>Halobacteria</taxon>
        <taxon>Halobacteriales</taxon>
        <taxon>Haloarculaceae</taxon>
        <taxon>Halococcoides</taxon>
    </lineage>
</organism>
<keyword evidence="3" id="KW-1185">Reference proteome</keyword>
<keyword evidence="1" id="KW-1133">Transmembrane helix</keyword>
<dbReference type="GO" id="GO:0005524">
    <property type="term" value="F:ATP binding"/>
    <property type="evidence" value="ECO:0007669"/>
    <property type="project" value="UniProtKB-KW"/>
</dbReference>
<feature type="transmembrane region" description="Helical" evidence="1">
    <location>
        <begin position="51"/>
        <end position="69"/>
    </location>
</feature>
<keyword evidence="2" id="KW-0067">ATP-binding</keyword>
<dbReference type="Pfam" id="PF24412">
    <property type="entry name" value="DUF7546"/>
    <property type="match status" value="1"/>
</dbReference>
<evidence type="ECO:0000256" key="1">
    <source>
        <dbReference type="SAM" id="Phobius"/>
    </source>
</evidence>
<reference evidence="2 3" key="1">
    <citation type="submission" date="2018-04" db="EMBL/GenBank/DDBJ databases">
        <title>Halococcoides cellulosivorans gen. nov., sp. nov., an extremely halophilic cellulose-utilizing haloarchaeon from hypersaline lakes.</title>
        <authorList>
            <person name="Sorokin D.Y."/>
            <person name="Toshchakov S.V."/>
            <person name="Samarov N.I."/>
            <person name="Korzhenkov A."/>
            <person name="Kublanov I.V."/>
        </authorList>
    </citation>
    <scope>NUCLEOTIDE SEQUENCE [LARGE SCALE GENOMIC DNA]</scope>
    <source>
        <strain evidence="2 3">HArcel1</strain>
    </source>
</reference>
<feature type="transmembrane region" description="Helical" evidence="1">
    <location>
        <begin position="188"/>
        <end position="211"/>
    </location>
</feature>
<keyword evidence="1" id="KW-0472">Membrane</keyword>
<dbReference type="AlphaFoldDB" id="A0A2R4X1E0"/>
<dbReference type="KEGG" id="harc:HARCEL1_07685"/>
<evidence type="ECO:0000313" key="2">
    <source>
        <dbReference type="EMBL" id="AWB27599.1"/>
    </source>
</evidence>
<sequence>MRLARSDWPTTRSPDWLSSSRLIWLGLLLNVELAVMAGYELLAGSVLTDPLAALLPWIWIDLAIVAVAWGPRPRRWTRLAIGVGVAYAALLVVFGGLVGPAGTGGLTLHWLSPGYGPALTYTDDPVSVRVLPYHVVGYAALAVLVARTVADTSVTALSGVLGLFTCVSCSWPLVAALIAGLGGSTAGIATLAGAPWLGTAAFVVAIVLLSWRPTIGGA</sequence>
<keyword evidence="1" id="KW-0812">Transmembrane</keyword>
<keyword evidence="2" id="KW-0547">Nucleotide-binding</keyword>
<dbReference type="EMBL" id="CP028858">
    <property type="protein sequence ID" value="AWB27599.1"/>
    <property type="molecule type" value="Genomic_DNA"/>
</dbReference>
<dbReference type="InterPro" id="IPR055968">
    <property type="entry name" value="DUF7546"/>
</dbReference>
<protein>
    <submittedName>
        <fullName evidence="2">ABC transporter ATP-binding protein</fullName>
    </submittedName>
</protein>
<name>A0A2R4X1E0_9EURY</name>